<proteinExistence type="predicted"/>
<dbReference type="InterPro" id="IPR003797">
    <property type="entry name" value="DegV"/>
</dbReference>
<evidence type="ECO:0000313" key="3">
    <source>
        <dbReference type="EMBL" id="SHJ31806.1"/>
    </source>
</evidence>
<dbReference type="Pfam" id="PF02645">
    <property type="entry name" value="DegV"/>
    <property type="match status" value="1"/>
</dbReference>
<dbReference type="PROSITE" id="PS51482">
    <property type="entry name" value="DEGV"/>
    <property type="match status" value="1"/>
</dbReference>
<dbReference type="PANTHER" id="PTHR33434">
    <property type="entry name" value="DEGV DOMAIN-CONTAINING PROTEIN DR_1986-RELATED"/>
    <property type="match status" value="1"/>
</dbReference>
<comment type="function">
    <text evidence="1">May bind long-chain fatty acids, such as palmitate, and may play a role in lipid transport or fatty acid metabolism.</text>
</comment>
<keyword evidence="4" id="KW-1185">Reference proteome</keyword>
<gene>
    <name evidence="3" type="ORF">SAMN02745163_01760</name>
</gene>
<keyword evidence="2" id="KW-0446">Lipid-binding</keyword>
<dbReference type="RefSeq" id="WP_072986293.1">
    <property type="nucleotide sequence ID" value="NZ_FQZB01000007.1"/>
</dbReference>
<dbReference type="Gene3D" id="3.30.1180.10">
    <property type="match status" value="1"/>
</dbReference>
<reference evidence="3 4" key="1">
    <citation type="submission" date="2016-11" db="EMBL/GenBank/DDBJ databases">
        <authorList>
            <person name="Jaros S."/>
            <person name="Januszkiewicz K."/>
            <person name="Wedrychowicz H."/>
        </authorList>
    </citation>
    <scope>NUCLEOTIDE SEQUENCE [LARGE SCALE GENOMIC DNA]</scope>
    <source>
        <strain evidence="3 4">DSM 21758</strain>
    </source>
</reference>
<accession>A0A1M6IBV1</accession>
<name>A0A1M6IBV1_9CLOT</name>
<dbReference type="GO" id="GO:0008289">
    <property type="term" value="F:lipid binding"/>
    <property type="evidence" value="ECO:0007669"/>
    <property type="project" value="UniProtKB-KW"/>
</dbReference>
<sequence length="294" mass="32790">MTNFEIFTDSCCDLPIEYIKEKNIKFARLTCSFSGTTYNDDLGEGLKYKDFFNAIRKGETPITSQPSVNEFYEKFKEIIEKDLDILYICVSTGMSGTENSANIAKEMILDEFKNAKITIVNALTASLGQGLLVMKAVQLKEEGKSIEEIEKYIIENRDNLNTYMTVDDLHHLKRGGRLSTAAAFLGIMLHIKPILTINSEGRVIAIKKAKGRKGSISQLAQIVLEKIENPEEQILAISHGDCEEEALKLRDAILKEKKVKDVIMNYTGPAVGTHGGPGNIAVFFIGKPRQNHII</sequence>
<evidence type="ECO:0000313" key="4">
    <source>
        <dbReference type="Proteomes" id="UP000184310"/>
    </source>
</evidence>
<dbReference type="Proteomes" id="UP000184310">
    <property type="component" value="Unassembled WGS sequence"/>
</dbReference>
<dbReference type="InterPro" id="IPR043168">
    <property type="entry name" value="DegV_C"/>
</dbReference>
<dbReference type="InterPro" id="IPR050270">
    <property type="entry name" value="DegV_domain_contain"/>
</dbReference>
<dbReference type="NCBIfam" id="TIGR00762">
    <property type="entry name" value="DegV"/>
    <property type="match status" value="1"/>
</dbReference>
<protein>
    <submittedName>
        <fullName evidence="3">EDD domain protein, DegV family</fullName>
    </submittedName>
</protein>
<dbReference type="Gene3D" id="3.40.50.10440">
    <property type="entry name" value="Dihydroxyacetone kinase, domain 1"/>
    <property type="match status" value="1"/>
</dbReference>
<dbReference type="PANTHER" id="PTHR33434:SF3">
    <property type="entry name" value="DEGV DOMAIN-CONTAINING PROTEIN YITS"/>
    <property type="match status" value="1"/>
</dbReference>
<dbReference type="AlphaFoldDB" id="A0A1M6IBV1"/>
<dbReference type="STRING" id="1121302.SAMN02745163_01760"/>
<dbReference type="Gene3D" id="2.20.28.50">
    <property type="entry name" value="degv family protein"/>
    <property type="match status" value="1"/>
</dbReference>
<dbReference type="EMBL" id="FQZB01000007">
    <property type="protein sequence ID" value="SHJ31806.1"/>
    <property type="molecule type" value="Genomic_DNA"/>
</dbReference>
<organism evidence="3 4">
    <name type="scientific">Clostridium cavendishii DSM 21758</name>
    <dbReference type="NCBI Taxonomy" id="1121302"/>
    <lineage>
        <taxon>Bacteria</taxon>
        <taxon>Bacillati</taxon>
        <taxon>Bacillota</taxon>
        <taxon>Clostridia</taxon>
        <taxon>Eubacteriales</taxon>
        <taxon>Clostridiaceae</taxon>
        <taxon>Clostridium</taxon>
    </lineage>
</organism>
<evidence type="ECO:0000256" key="1">
    <source>
        <dbReference type="ARBA" id="ARBA00003238"/>
    </source>
</evidence>
<dbReference type="OrthoDB" id="9780660at2"/>
<dbReference type="SUPFAM" id="SSF82549">
    <property type="entry name" value="DAK1/DegV-like"/>
    <property type="match status" value="1"/>
</dbReference>
<evidence type="ECO:0000256" key="2">
    <source>
        <dbReference type="ARBA" id="ARBA00023121"/>
    </source>
</evidence>